<sequence length="458" mass="52543">MAGVGEVDRADIFTAFPFATGTLPVRYLGLPLLTKRMTAHNSEPLVQWIRDRIGSWTACHLTFAGRLQLICSVLHSLINFWMSAYRLPNACIKEIDSLCSAFLWSGPTLNTKKAKVAWKDVCIPREEGGLGLRLLKEANTVSCLKLIWRLLSTNSLWTKWLRTYLLQKGSFWSIKVNSTVGSWMWRKLLKYRPIASTYIKYAVQNGRTISFWHDNWSRLGCLLDVAGPRGCIDMGISLHATVHEALAHRRRRHRVDYLNNIESALEEIRSLGIVKAEDTVLWRGKGGHFSTTFTTKETWEGLRESRGQKSWSKGVWFSQATPKYSFMAWLATLNKLSTGDRMQSWGGAFNTSYVLCSNTLETRDRLFFSCPYSTEIWTGLMLKLLNSRFSTNWEDNLLLITEATFNSVTLYLVRYTFQATIHTLWRERNGRRHGETPTPAPLLIKQLDRTIRDKLLSV</sequence>
<dbReference type="PANTHER" id="PTHR33116">
    <property type="entry name" value="REVERSE TRANSCRIPTASE ZINC-BINDING DOMAIN-CONTAINING PROTEIN-RELATED-RELATED"/>
    <property type="match status" value="1"/>
</dbReference>
<reference evidence="3" key="2">
    <citation type="submission" date="2025-08" db="UniProtKB">
        <authorList>
            <consortium name="RefSeq"/>
        </authorList>
    </citation>
    <scope>IDENTIFICATION</scope>
    <source>
        <tissue evidence="3">Leaf</tissue>
    </source>
</reference>
<evidence type="ECO:0000259" key="1">
    <source>
        <dbReference type="Pfam" id="PF13966"/>
    </source>
</evidence>
<dbReference type="Proteomes" id="UP000694864">
    <property type="component" value="Chromosome 5"/>
</dbReference>
<evidence type="ECO:0000313" key="2">
    <source>
        <dbReference type="Proteomes" id="UP000694864"/>
    </source>
</evidence>
<keyword evidence="2" id="KW-1185">Reference proteome</keyword>
<dbReference type="Pfam" id="PF13966">
    <property type="entry name" value="zf-RVT"/>
    <property type="match status" value="1"/>
</dbReference>
<dbReference type="GeneID" id="104789404"/>
<dbReference type="PANTHER" id="PTHR33116:SF80">
    <property type="entry name" value="REVERSE TRANSCRIPTASE ZINC-BINDING DOMAIN-CONTAINING PROTEIN"/>
    <property type="match status" value="1"/>
</dbReference>
<name>A0ABM0ZBS3_CAMSA</name>
<evidence type="ECO:0000313" key="3">
    <source>
        <dbReference type="RefSeq" id="XP_010513407.1"/>
    </source>
</evidence>
<protein>
    <submittedName>
        <fullName evidence="3">Uncharacterized protein LOC104789404</fullName>
    </submittedName>
</protein>
<feature type="domain" description="Reverse transcriptase zinc-binding" evidence="1">
    <location>
        <begin position="293"/>
        <end position="377"/>
    </location>
</feature>
<reference evidence="2" key="1">
    <citation type="journal article" date="2014" name="Nat. Commun.">
        <title>The emerging biofuel crop Camelina sativa retains a highly undifferentiated hexaploid genome structure.</title>
        <authorList>
            <person name="Kagale S."/>
            <person name="Koh C."/>
            <person name="Nixon J."/>
            <person name="Bollina V."/>
            <person name="Clarke W.E."/>
            <person name="Tuteja R."/>
            <person name="Spillane C."/>
            <person name="Robinson S.J."/>
            <person name="Links M.G."/>
            <person name="Clarke C."/>
            <person name="Higgins E.E."/>
            <person name="Huebert T."/>
            <person name="Sharpe A.G."/>
            <person name="Parkin I.A."/>
        </authorList>
    </citation>
    <scope>NUCLEOTIDE SEQUENCE [LARGE SCALE GENOMIC DNA]</scope>
    <source>
        <strain evidence="2">cv. DH55</strain>
    </source>
</reference>
<proteinExistence type="predicted"/>
<gene>
    <name evidence="3" type="primary">LOC104789404</name>
</gene>
<organism evidence="2 3">
    <name type="scientific">Camelina sativa</name>
    <name type="common">False flax</name>
    <name type="synonym">Myagrum sativum</name>
    <dbReference type="NCBI Taxonomy" id="90675"/>
    <lineage>
        <taxon>Eukaryota</taxon>
        <taxon>Viridiplantae</taxon>
        <taxon>Streptophyta</taxon>
        <taxon>Embryophyta</taxon>
        <taxon>Tracheophyta</taxon>
        <taxon>Spermatophyta</taxon>
        <taxon>Magnoliopsida</taxon>
        <taxon>eudicotyledons</taxon>
        <taxon>Gunneridae</taxon>
        <taxon>Pentapetalae</taxon>
        <taxon>rosids</taxon>
        <taxon>malvids</taxon>
        <taxon>Brassicales</taxon>
        <taxon>Brassicaceae</taxon>
        <taxon>Camelineae</taxon>
        <taxon>Camelina</taxon>
    </lineage>
</organism>
<dbReference type="InterPro" id="IPR026960">
    <property type="entry name" value="RVT-Znf"/>
</dbReference>
<dbReference type="RefSeq" id="XP_010513407.1">
    <property type="nucleotide sequence ID" value="XM_010515105.1"/>
</dbReference>
<accession>A0ABM0ZBS3</accession>